<evidence type="ECO:0000313" key="3">
    <source>
        <dbReference type="Proteomes" id="UP000823603"/>
    </source>
</evidence>
<feature type="transmembrane region" description="Helical" evidence="1">
    <location>
        <begin position="26"/>
        <end position="44"/>
    </location>
</feature>
<feature type="transmembrane region" description="Helical" evidence="1">
    <location>
        <begin position="321"/>
        <end position="340"/>
    </location>
</feature>
<gene>
    <name evidence="2" type="ORF">IAB82_02630</name>
</gene>
<evidence type="ECO:0008006" key="4">
    <source>
        <dbReference type="Google" id="ProtNLM"/>
    </source>
</evidence>
<comment type="caution">
    <text evidence="2">The sequence shown here is derived from an EMBL/GenBank/DDBJ whole genome shotgun (WGS) entry which is preliminary data.</text>
</comment>
<name>A0A9D9NEL4_9BACT</name>
<proteinExistence type="predicted"/>
<feature type="transmembrane region" description="Helical" evidence="1">
    <location>
        <begin position="148"/>
        <end position="173"/>
    </location>
</feature>
<feature type="transmembrane region" description="Helical" evidence="1">
    <location>
        <begin position="90"/>
        <end position="108"/>
    </location>
</feature>
<feature type="transmembrane region" description="Helical" evidence="1">
    <location>
        <begin position="412"/>
        <end position="432"/>
    </location>
</feature>
<feature type="transmembrane region" description="Helical" evidence="1">
    <location>
        <begin position="379"/>
        <end position="400"/>
    </location>
</feature>
<dbReference type="SUPFAM" id="SSF103473">
    <property type="entry name" value="MFS general substrate transporter"/>
    <property type="match status" value="1"/>
</dbReference>
<reference evidence="2" key="2">
    <citation type="journal article" date="2021" name="PeerJ">
        <title>Extensive microbial diversity within the chicken gut microbiome revealed by metagenomics and culture.</title>
        <authorList>
            <person name="Gilroy R."/>
            <person name="Ravi A."/>
            <person name="Getino M."/>
            <person name="Pursley I."/>
            <person name="Horton D.L."/>
            <person name="Alikhan N.F."/>
            <person name="Baker D."/>
            <person name="Gharbi K."/>
            <person name="Hall N."/>
            <person name="Watson M."/>
            <person name="Adriaenssens E.M."/>
            <person name="Foster-Nyarko E."/>
            <person name="Jarju S."/>
            <person name="Secka A."/>
            <person name="Antonio M."/>
            <person name="Oren A."/>
            <person name="Chaudhuri R.R."/>
            <person name="La Ragione R."/>
            <person name="Hildebrand F."/>
            <person name="Pallen M.J."/>
        </authorList>
    </citation>
    <scope>NUCLEOTIDE SEQUENCE</scope>
    <source>
        <strain evidence="2">B2-22910</strain>
    </source>
</reference>
<feature type="transmembrane region" description="Helical" evidence="1">
    <location>
        <begin position="347"/>
        <end position="367"/>
    </location>
</feature>
<dbReference type="Proteomes" id="UP000823603">
    <property type="component" value="Unassembled WGS sequence"/>
</dbReference>
<feature type="transmembrane region" description="Helical" evidence="1">
    <location>
        <begin position="64"/>
        <end position="83"/>
    </location>
</feature>
<keyword evidence="1" id="KW-0812">Transmembrane</keyword>
<keyword evidence="1" id="KW-0472">Membrane</keyword>
<dbReference type="AlphaFoldDB" id="A0A9D9NEL4"/>
<keyword evidence="1" id="KW-1133">Transmembrane helix</keyword>
<dbReference type="InterPro" id="IPR036259">
    <property type="entry name" value="MFS_trans_sf"/>
</dbReference>
<feature type="transmembrane region" description="Helical" evidence="1">
    <location>
        <begin position="179"/>
        <end position="198"/>
    </location>
</feature>
<organism evidence="2 3">
    <name type="scientific">Candidatus Cryptobacteroides faecavium</name>
    <dbReference type="NCBI Taxonomy" id="2840762"/>
    <lineage>
        <taxon>Bacteria</taxon>
        <taxon>Pseudomonadati</taxon>
        <taxon>Bacteroidota</taxon>
        <taxon>Bacteroidia</taxon>
        <taxon>Bacteroidales</taxon>
        <taxon>Candidatus Cryptobacteroides</taxon>
    </lineage>
</organism>
<feature type="transmembrane region" description="Helical" evidence="1">
    <location>
        <begin position="282"/>
        <end position="301"/>
    </location>
</feature>
<feature type="transmembrane region" description="Helical" evidence="1">
    <location>
        <begin position="481"/>
        <end position="499"/>
    </location>
</feature>
<evidence type="ECO:0000256" key="1">
    <source>
        <dbReference type="SAM" id="Phobius"/>
    </source>
</evidence>
<sequence length="531" mass="61083">MGAPVLEGAFTMPMFRDFVPRKIRPWIYLLMAVTFQLSGGLYMGTVNRMAGETSLMREDLMMCLYANLAGMAIWFPMLFRMKFRFTNRMLLLSAAAGVLLCNLAAPHITCLPLLWAVCFVEGICKIQGTFECMSTIQLWMTPERDFTVFFPFLHIVILGSMQLSDLASTWLMYHFHWSFMHYLVAGLMAIDLLVILFCTTWARVAPKLPLLGIDWLGGIMWAALLLQVAFFFNYGQFYDWWNSPVMRRLAVSGVLTLLLCIGRMISVRHPFYEPQMWRYRHLVPVLVLIALVEGLLAAEHVLEETFLGEVMRYPEVVSVRLDWFMLAGAVAGCLFSWWWMHIRRFNYLRLIIAGISGIIFYLLWYYFMLSTDIRISFLYVPAAVRGFAYAVLSATFMVCLEEIMSFRHFFQALSVFNMLHMVVGGVVGAAVYSRGLSVLMSDNISRYGSAVDMVALSAESPGPGFMEEFMRGMMEISIKQIYGWAAYAAVLLFLLFLLYDMPVRRHLKLMPLWRAVRNEAAGYLRRISFRQ</sequence>
<accession>A0A9D9NEL4</accession>
<evidence type="ECO:0000313" key="2">
    <source>
        <dbReference type="EMBL" id="MBO8470673.1"/>
    </source>
</evidence>
<feature type="transmembrane region" description="Helical" evidence="1">
    <location>
        <begin position="210"/>
        <end position="233"/>
    </location>
</feature>
<reference evidence="2" key="1">
    <citation type="submission" date="2020-10" db="EMBL/GenBank/DDBJ databases">
        <authorList>
            <person name="Gilroy R."/>
        </authorList>
    </citation>
    <scope>NUCLEOTIDE SEQUENCE</scope>
    <source>
        <strain evidence="2">B2-22910</strain>
    </source>
</reference>
<feature type="transmembrane region" description="Helical" evidence="1">
    <location>
        <begin position="245"/>
        <end position="262"/>
    </location>
</feature>
<protein>
    <recommendedName>
        <fullName evidence="4">Transport-related membrane protein</fullName>
    </recommendedName>
</protein>
<dbReference type="EMBL" id="JADIMB010000039">
    <property type="protein sequence ID" value="MBO8470673.1"/>
    <property type="molecule type" value="Genomic_DNA"/>
</dbReference>